<dbReference type="SUPFAM" id="SSF48613">
    <property type="entry name" value="Heme oxygenase-like"/>
    <property type="match status" value="1"/>
</dbReference>
<proteinExistence type="predicted"/>
<reference evidence="2" key="1">
    <citation type="submission" date="2021-05" db="EMBL/GenBank/DDBJ databases">
        <authorList>
            <person name="Pietrasiak N."/>
            <person name="Ward R."/>
            <person name="Stajich J.E."/>
            <person name="Kurbessoian T."/>
        </authorList>
    </citation>
    <scope>NUCLEOTIDE SEQUENCE</scope>
    <source>
        <strain evidence="2">UHER 2000/2452</strain>
    </source>
</reference>
<gene>
    <name evidence="2" type="ORF">KME15_01245</name>
</gene>
<evidence type="ECO:0000313" key="2">
    <source>
        <dbReference type="EMBL" id="MBW4657273.1"/>
    </source>
</evidence>
<organism evidence="2 3">
    <name type="scientific">Drouetiella hepatica Uher 2000/2452</name>
    <dbReference type="NCBI Taxonomy" id="904376"/>
    <lineage>
        <taxon>Bacteria</taxon>
        <taxon>Bacillati</taxon>
        <taxon>Cyanobacteriota</taxon>
        <taxon>Cyanophyceae</taxon>
        <taxon>Oculatellales</taxon>
        <taxon>Oculatellaceae</taxon>
        <taxon>Drouetiella</taxon>
    </lineage>
</organism>
<dbReference type="SMART" id="SM01236">
    <property type="entry name" value="Haem_oxygenase_2"/>
    <property type="match status" value="1"/>
</dbReference>
<protein>
    <submittedName>
        <fullName evidence="2">Iron-containing redox enzyme family protein</fullName>
    </submittedName>
</protein>
<dbReference type="InterPro" id="IPR016084">
    <property type="entry name" value="Haem_Oase-like_multi-hlx"/>
</dbReference>
<dbReference type="Proteomes" id="UP000757435">
    <property type="component" value="Unassembled WGS sequence"/>
</dbReference>
<sequence length="242" mass="27104">MNSLSSSVMQTFHEVTADHPLWSHEFLIRCQTSQLTLAEVQMLAVQMYKFSKEFNRILAGILSCCPDESAQLVILENLFDEMGQGDPKLAHPELFRHFTRELGIDDQTLAALPTEPETRHLIDTYLNLPHQYDYLAALGAVCFASEGIVSTLYTQIQNGIAEAAFLSKEALIFFDVHIDVDDSHAAKLAALIEPRITSTEVAMDVNRAILDAMNARVRFFDGILRQTSTLIYPTKSLQLLSV</sequence>
<dbReference type="GO" id="GO:0016491">
    <property type="term" value="F:oxidoreductase activity"/>
    <property type="evidence" value="ECO:0007669"/>
    <property type="project" value="UniProtKB-KW"/>
</dbReference>
<dbReference type="Pfam" id="PF14518">
    <property type="entry name" value="Haem_oxygenas_2"/>
    <property type="match status" value="1"/>
</dbReference>
<dbReference type="InterPro" id="IPR039068">
    <property type="entry name" value="PqqC-like"/>
</dbReference>
<evidence type="ECO:0000256" key="1">
    <source>
        <dbReference type="ARBA" id="ARBA00023002"/>
    </source>
</evidence>
<name>A0A951Q9L1_9CYAN</name>
<keyword evidence="1" id="KW-0560">Oxidoreductase</keyword>
<dbReference type="PANTHER" id="PTHR40279">
    <property type="entry name" value="PQQC-LIKE PROTEIN"/>
    <property type="match status" value="1"/>
</dbReference>
<dbReference type="PANTHER" id="PTHR40279:SF3">
    <property type="entry name" value="4-AMINOBENZOATE SYNTHASE"/>
    <property type="match status" value="1"/>
</dbReference>
<reference evidence="2" key="2">
    <citation type="journal article" date="2022" name="Microbiol. Resour. Announc.">
        <title>Metagenome Sequencing to Explore Phylogenomics of Terrestrial Cyanobacteria.</title>
        <authorList>
            <person name="Ward R.D."/>
            <person name="Stajich J.E."/>
            <person name="Johansen J.R."/>
            <person name="Huntemann M."/>
            <person name="Clum A."/>
            <person name="Foster B."/>
            <person name="Foster B."/>
            <person name="Roux S."/>
            <person name="Palaniappan K."/>
            <person name="Varghese N."/>
            <person name="Mukherjee S."/>
            <person name="Reddy T.B.K."/>
            <person name="Daum C."/>
            <person name="Copeland A."/>
            <person name="Chen I.A."/>
            <person name="Ivanova N.N."/>
            <person name="Kyrpides N.C."/>
            <person name="Shapiro N."/>
            <person name="Eloe-Fadrosh E.A."/>
            <person name="Pietrasiak N."/>
        </authorList>
    </citation>
    <scope>NUCLEOTIDE SEQUENCE</scope>
    <source>
        <strain evidence="2">UHER 2000/2452</strain>
    </source>
</reference>
<accession>A0A951Q9L1</accession>
<dbReference type="AlphaFoldDB" id="A0A951Q9L1"/>
<comment type="caution">
    <text evidence="2">The sequence shown here is derived from an EMBL/GenBank/DDBJ whole genome shotgun (WGS) entry which is preliminary data.</text>
</comment>
<evidence type="ECO:0000313" key="3">
    <source>
        <dbReference type="Proteomes" id="UP000757435"/>
    </source>
</evidence>
<dbReference type="EMBL" id="JAHHHD010000001">
    <property type="protein sequence ID" value="MBW4657273.1"/>
    <property type="molecule type" value="Genomic_DNA"/>
</dbReference>
<dbReference type="Gene3D" id="1.20.910.10">
    <property type="entry name" value="Heme oxygenase-like"/>
    <property type="match status" value="1"/>
</dbReference>